<dbReference type="PROSITE" id="PS51725">
    <property type="entry name" value="ABM"/>
    <property type="match status" value="1"/>
</dbReference>
<dbReference type="Proteomes" id="UP001631957">
    <property type="component" value="Unassembled WGS sequence"/>
</dbReference>
<comment type="caution">
    <text evidence="3">The sequence shown here is derived from an EMBL/GenBank/DDBJ whole genome shotgun (WGS) entry which is preliminary data.</text>
</comment>
<dbReference type="InterPro" id="IPR007138">
    <property type="entry name" value="ABM_dom"/>
</dbReference>
<dbReference type="InterPro" id="IPR050744">
    <property type="entry name" value="AI-2_Isomerase_LsrG"/>
</dbReference>
<dbReference type="PROSITE" id="PS51502">
    <property type="entry name" value="S_R_A_B_BARREL"/>
    <property type="match status" value="1"/>
</dbReference>
<dbReference type="PANTHER" id="PTHR33336">
    <property type="entry name" value="QUINOL MONOOXYGENASE YGIN-RELATED"/>
    <property type="match status" value="1"/>
</dbReference>
<evidence type="ECO:0000313" key="3">
    <source>
        <dbReference type="EMBL" id="MFM9608174.1"/>
    </source>
</evidence>
<name>A0ABW9HJE5_9ACTN</name>
<proteinExistence type="predicted"/>
<reference evidence="3 4" key="1">
    <citation type="submission" date="2024-12" db="EMBL/GenBank/DDBJ databases">
        <title>Forecasting of Potato common scab and diversities of Pathogenic streptomyces spp. in china.</title>
        <authorList>
            <person name="Handique U."/>
            <person name="Wu J."/>
        </authorList>
    </citation>
    <scope>NUCLEOTIDE SEQUENCE [LARGE SCALE GENOMIC DNA]</scope>
    <source>
        <strain evidence="3 4">ZRIMU1530</strain>
    </source>
</reference>
<evidence type="ECO:0000313" key="4">
    <source>
        <dbReference type="Proteomes" id="UP001631957"/>
    </source>
</evidence>
<dbReference type="InterPro" id="IPR011008">
    <property type="entry name" value="Dimeric_a/b-barrel"/>
</dbReference>
<accession>A0ABW9HJE5</accession>
<feature type="domain" description="ABM" evidence="2">
    <location>
        <begin position="3"/>
        <end position="94"/>
    </location>
</feature>
<keyword evidence="3" id="KW-0560">Oxidoreductase</keyword>
<protein>
    <submittedName>
        <fullName evidence="3">Quinol monooxygenase</fullName>
        <ecNumber evidence="3">1.-.-.-</ecNumber>
    </submittedName>
</protein>
<dbReference type="PANTHER" id="PTHR33336:SF3">
    <property type="entry name" value="ABM DOMAIN-CONTAINING PROTEIN"/>
    <property type="match status" value="1"/>
</dbReference>
<keyword evidence="4" id="KW-1185">Reference proteome</keyword>
<dbReference type="GO" id="GO:0004497">
    <property type="term" value="F:monooxygenase activity"/>
    <property type="evidence" value="ECO:0007669"/>
    <property type="project" value="UniProtKB-KW"/>
</dbReference>
<keyword evidence="3" id="KW-0503">Monooxygenase</keyword>
<dbReference type="Pfam" id="PF03992">
    <property type="entry name" value="ABM"/>
    <property type="match status" value="1"/>
</dbReference>
<evidence type="ECO:0000259" key="1">
    <source>
        <dbReference type="PROSITE" id="PS51502"/>
    </source>
</evidence>
<gene>
    <name evidence="3" type="ORF">ACKI18_05555</name>
</gene>
<dbReference type="EMBL" id="JBJVNI010000003">
    <property type="protein sequence ID" value="MFM9608174.1"/>
    <property type="molecule type" value="Genomic_DNA"/>
</dbReference>
<dbReference type="Gene3D" id="3.30.70.100">
    <property type="match status" value="1"/>
</dbReference>
<feature type="domain" description="Stress-response A/B barrel" evidence="1">
    <location>
        <begin position="1"/>
        <end position="95"/>
    </location>
</feature>
<dbReference type="EC" id="1.-.-.-" evidence="3"/>
<dbReference type="RefSeq" id="WP_109364494.1">
    <property type="nucleotide sequence ID" value="NZ_JBJVNI010000003.1"/>
</dbReference>
<evidence type="ECO:0000259" key="2">
    <source>
        <dbReference type="PROSITE" id="PS51725"/>
    </source>
</evidence>
<organism evidence="3 4">
    <name type="scientific">Streptomyces niveiscabiei</name>
    <dbReference type="NCBI Taxonomy" id="164115"/>
    <lineage>
        <taxon>Bacteria</taxon>
        <taxon>Bacillati</taxon>
        <taxon>Actinomycetota</taxon>
        <taxon>Actinomycetes</taxon>
        <taxon>Kitasatosporales</taxon>
        <taxon>Streptomycetaceae</taxon>
        <taxon>Streptomyces</taxon>
    </lineage>
</organism>
<dbReference type="InterPro" id="IPR013097">
    <property type="entry name" value="Dabb"/>
</dbReference>
<sequence>MSLVVLARWRTTADSQEHVAALLPDLAATALAVPGCLSFEVVRSASDPRSFVLVERYTDREAFEQRLAGADYRRLIDDVFLPHLVVRERDLYVPLTP</sequence>
<dbReference type="SUPFAM" id="SSF54909">
    <property type="entry name" value="Dimeric alpha+beta barrel"/>
    <property type="match status" value="1"/>
</dbReference>